<dbReference type="Proteomes" id="UP000007350">
    <property type="component" value="Unassembled WGS sequence"/>
</dbReference>
<keyword evidence="2" id="KW-0472">Membrane</keyword>
<dbReference type="EMBL" id="AHKC01011060">
    <property type="protein sequence ID" value="EKF31101.1"/>
    <property type="molecule type" value="Genomic_DNA"/>
</dbReference>
<feature type="compositionally biased region" description="Basic residues" evidence="1">
    <location>
        <begin position="10"/>
        <end position="20"/>
    </location>
</feature>
<evidence type="ECO:0000256" key="2">
    <source>
        <dbReference type="SAM" id="Phobius"/>
    </source>
</evidence>
<organism evidence="3 4">
    <name type="scientific">Trypanosoma cruzi marinkellei</name>
    <dbReference type="NCBI Taxonomy" id="85056"/>
    <lineage>
        <taxon>Eukaryota</taxon>
        <taxon>Discoba</taxon>
        <taxon>Euglenozoa</taxon>
        <taxon>Kinetoplastea</taxon>
        <taxon>Metakinetoplastina</taxon>
        <taxon>Trypanosomatida</taxon>
        <taxon>Trypanosomatidae</taxon>
        <taxon>Trypanosoma</taxon>
        <taxon>Schizotrypanum</taxon>
    </lineage>
</organism>
<protein>
    <recommendedName>
        <fullName evidence="5">Transmembrane protein</fullName>
    </recommendedName>
</protein>
<dbReference type="AlphaFoldDB" id="K2N8N4"/>
<evidence type="ECO:0000313" key="4">
    <source>
        <dbReference type="Proteomes" id="UP000007350"/>
    </source>
</evidence>
<proteinExistence type="predicted"/>
<comment type="caution">
    <text evidence="3">The sequence shown here is derived from an EMBL/GenBank/DDBJ whole genome shotgun (WGS) entry which is preliminary data.</text>
</comment>
<accession>K2N8N4</accession>
<feature type="region of interest" description="Disordered" evidence="1">
    <location>
        <begin position="202"/>
        <end position="221"/>
    </location>
</feature>
<gene>
    <name evidence="3" type="ORF">MOQ_005071</name>
</gene>
<evidence type="ECO:0000256" key="1">
    <source>
        <dbReference type="SAM" id="MobiDB-lite"/>
    </source>
</evidence>
<keyword evidence="2" id="KW-0812">Transmembrane</keyword>
<name>K2N8N4_TRYCR</name>
<feature type="transmembrane region" description="Helical" evidence="2">
    <location>
        <begin position="68"/>
        <end position="89"/>
    </location>
</feature>
<keyword evidence="2" id="KW-1133">Transmembrane helix</keyword>
<feature type="transmembrane region" description="Helical" evidence="2">
    <location>
        <begin position="95"/>
        <end position="113"/>
    </location>
</feature>
<keyword evidence="4" id="KW-1185">Reference proteome</keyword>
<sequence length="221" mass="24762">MCEHGLGRTMQKKKGSHGTKKPQTNWMEVPFEHRAVHEEEEGVAARVGEKCKGFETHTYIRGLREIHIYTYVCMYIYLFILLVSVVSLFSLCVHFVPVVVPVVVVVVVIVKSTHSGKGSKQIQKFLLTFSFGAVVVGVVFICCEIHELVLVILSGGVPEHTHTHTHAGQDRARRRSTGQQCCVWMRSAVMCYLPNALQHPQGPLRSGDPHNPTHRVVSLSR</sequence>
<evidence type="ECO:0008006" key="5">
    <source>
        <dbReference type="Google" id="ProtNLM"/>
    </source>
</evidence>
<reference evidence="3 4" key="1">
    <citation type="journal article" date="2012" name="BMC Genomics">
        <title>Comparative genomic analysis of human infective Trypanosoma cruzi lineages with the bat-restricted subspecies T. cruzi marinkellei.</title>
        <authorList>
            <person name="Franzen O."/>
            <person name="Talavera-Lopez C."/>
            <person name="Ochaya S."/>
            <person name="Butler C.E."/>
            <person name="Messenger L.A."/>
            <person name="Lewis M.D."/>
            <person name="Llewellyn M.S."/>
            <person name="Marinkelle C.J."/>
            <person name="Tyler K.M."/>
            <person name="Miles M.A."/>
            <person name="Andersson B."/>
        </authorList>
    </citation>
    <scope>NUCLEOTIDE SEQUENCE [LARGE SCALE GENOMIC DNA]</scope>
    <source>
        <strain evidence="3 4">B7</strain>
    </source>
</reference>
<feature type="region of interest" description="Disordered" evidence="1">
    <location>
        <begin position="1"/>
        <end position="23"/>
    </location>
</feature>
<evidence type="ECO:0000313" key="3">
    <source>
        <dbReference type="EMBL" id="EKF31101.1"/>
    </source>
</evidence>